<dbReference type="InterPro" id="IPR027417">
    <property type="entry name" value="P-loop_NTPase"/>
</dbReference>
<dbReference type="Pfam" id="PF24883">
    <property type="entry name" value="NPHP3_N"/>
    <property type="match status" value="1"/>
</dbReference>
<dbReference type="InterPro" id="IPR035994">
    <property type="entry name" value="Nucleoside_phosphorylase_sf"/>
</dbReference>
<reference evidence="7 8" key="1">
    <citation type="journal article" date="2016" name="Genome Biol. Evol.">
        <title>Divergent and convergent evolution of fungal pathogenicity.</title>
        <authorList>
            <person name="Shang Y."/>
            <person name="Xiao G."/>
            <person name="Zheng P."/>
            <person name="Cen K."/>
            <person name="Zhan S."/>
            <person name="Wang C."/>
        </authorList>
    </citation>
    <scope>NUCLEOTIDE SEQUENCE [LARGE SCALE GENOMIC DNA]</scope>
    <source>
        <strain evidence="7 8">RCEF 1005</strain>
    </source>
</reference>
<keyword evidence="2 3" id="KW-0040">ANK repeat</keyword>
<dbReference type="OrthoDB" id="194358at2759"/>
<keyword evidence="8" id="KW-1185">Reference proteome</keyword>
<organism evidence="7 8">
    <name type="scientific">Akanthomyces lecanii RCEF 1005</name>
    <dbReference type="NCBI Taxonomy" id="1081108"/>
    <lineage>
        <taxon>Eukaryota</taxon>
        <taxon>Fungi</taxon>
        <taxon>Dikarya</taxon>
        <taxon>Ascomycota</taxon>
        <taxon>Pezizomycotina</taxon>
        <taxon>Sordariomycetes</taxon>
        <taxon>Hypocreomycetidae</taxon>
        <taxon>Hypocreales</taxon>
        <taxon>Cordycipitaceae</taxon>
        <taxon>Akanthomyces</taxon>
        <taxon>Cordyceps confragosa</taxon>
    </lineage>
</organism>
<evidence type="ECO:0000313" key="7">
    <source>
        <dbReference type="EMBL" id="OAA74311.1"/>
    </source>
</evidence>
<feature type="repeat" description="ANK" evidence="3">
    <location>
        <begin position="977"/>
        <end position="1010"/>
    </location>
</feature>
<dbReference type="PROSITE" id="PS50297">
    <property type="entry name" value="ANK_REP_REGION"/>
    <property type="match status" value="10"/>
</dbReference>
<dbReference type="Pfam" id="PF13637">
    <property type="entry name" value="Ank_4"/>
    <property type="match status" value="2"/>
</dbReference>
<dbReference type="Gene3D" id="3.40.50.1580">
    <property type="entry name" value="Nucleoside phosphorylase domain"/>
    <property type="match status" value="1"/>
</dbReference>
<dbReference type="InterPro" id="IPR054471">
    <property type="entry name" value="GPIID_WHD"/>
</dbReference>
<feature type="domain" description="GPI inositol-deacylase winged helix" evidence="5">
    <location>
        <begin position="682"/>
        <end position="756"/>
    </location>
</feature>
<evidence type="ECO:0000259" key="4">
    <source>
        <dbReference type="Pfam" id="PF01048"/>
    </source>
</evidence>
<accession>A0A168EW90</accession>
<feature type="repeat" description="ANK" evidence="3">
    <location>
        <begin position="1113"/>
        <end position="1134"/>
    </location>
</feature>
<feature type="domain" description="Nucleoside phosphorylase" evidence="4">
    <location>
        <begin position="31"/>
        <end position="312"/>
    </location>
</feature>
<protein>
    <submittedName>
        <fullName evidence="7">Ankyrin repeat-containing domain protein</fullName>
    </submittedName>
</protein>
<dbReference type="GO" id="GO:0003824">
    <property type="term" value="F:catalytic activity"/>
    <property type="evidence" value="ECO:0007669"/>
    <property type="project" value="InterPro"/>
</dbReference>
<evidence type="ECO:0000259" key="6">
    <source>
        <dbReference type="Pfam" id="PF24883"/>
    </source>
</evidence>
<feature type="repeat" description="ANK" evidence="3">
    <location>
        <begin position="1351"/>
        <end position="1372"/>
    </location>
</feature>
<feature type="repeat" description="ANK" evidence="3">
    <location>
        <begin position="1011"/>
        <end position="1044"/>
    </location>
</feature>
<evidence type="ECO:0000259" key="5">
    <source>
        <dbReference type="Pfam" id="PF22939"/>
    </source>
</evidence>
<feature type="repeat" description="ANK" evidence="3">
    <location>
        <begin position="896"/>
        <end position="917"/>
    </location>
</feature>
<sequence length="1567" mass="170648">MQPTEANVARVMTDSDGESDDLDVIPAEDITVAIFCALPYESAAVKYTFDKELECRPKTIGPRKYVYSFGVIGEHNVVVARPSQMGTVKAAQCAATVSQQFPNVRFALLVGIGAGIPCFPATGSKRDIRLGDIAVSIPRDGHPGVVEYDYGKYEADGTFVLKGSLDKPHPILISADGALQEDEIMSKNRFWKTLKRIIEKAGYARPKSDDILFDESFRHAEGDGCSECLKCDDNKIIIRDIKPAEPVVHRGLILSGSGVVKNPEDRLRLRRGHTDAICFEMEAAGIVDEIPCLVVRGICDYADTHKQDGWHYYAAAVAAAYGKALLLKIHGEDLQEAESMKDSMSKISEDVRKTAAAVTRMESTAVKDKDKEILDWLTPMPINYGSQYSDLLKARQPGTGQWLLDSEQYQTWVGTKKQTLFCPGIPGAGKTILTSIVIEDLFFRFESVQEVGIAYLYCNFQRQSEQQTDNLLASLLQQLAQALPSLPSSVKSLYEGHNNKRTRPSLDEISRTLQSVATMYSRVFIVVDALDECQESDSGRSKLLSELSSLQAKCGINVFATSRLILGTIKQISEKFHGIKTLEIIASDEDVGRYLDGVMSGLPTFVGRDPALQEEIKSEITKAISGMHVFLLAKLYLDSLKGKTSAKGIRIALAKLGTGSQAYDYAYDDVMERIKGQFDDETKLAIRVLSWIVNAKRPLTTSELQYALAVEVDEVKLDTDNFPDVKLMVSVCAGLVTVDEKSSIIRLVHYTTQEYFERTQEVWFPNAQDDITEICVTYLSLSVFGSGFCQTEAEFDERLRVNHFYAYAAQNWGHHARKASTCCPMVISYLRDASKVGVSSQAFIGTGNRGVSDRPRPLPMPIPKVTGLHLAAYFGLQEAVGILLQDWRSIDQKENFGQTPLTLAAANGHAAVVKLLLATNGHTAVVKLLLATDKVNVNAKDSSGQTPLSRAAENGHEAVVKLLLATDKVGVDAKDDDGLTPLMYAAGNGHEAVAKLLLVTNKVDVDARDRSERTPLSYAAKNGHVAIVKLLLATNKVDVDAKDSYGQTPLLRAAENGHVTVIKLLLATDKVNVDIKNIGGCTPLLFAAWDGHEAVVKLLITTNKVNVDIKGDDGRTPLSHAAENGHEAVVKLLLATDKVDTDAKDNCGWPPLLYAARNGHEAVVKLLLGTDKVVVGGKDNCGWPPLLYAAMNGHKAVVKLLLATENVDIDAKNNGSSKPLLYAAENGHEAVVKLLLTTEKFDNNAKDINGLTPLLHAAWDGHNAIVKLLLATDKVDVDAKDNCGRTSLSRAARNGHEAVVKLLLATDKVDVNAKDDNGLTPLMYAASNGHKAVIKLLLATDNVNADTKNNFGKTPLSYAAENGHKAVVKLLLATHKVEANAKDNCGRTPLLYTAANGHEAVVKLLLAMDNVDVNVKSGDGRTPFSRAAENGHEAVVKLLLATDKVDIDAKDDDGLTPLMWAASNGHEAVVKLLLATDKVDADAKDNFGWTPLMWATRIGHDVIAKLLNFNISTYKHYGCRVVQVGIFGPSQKVKGFSRGAPDVVIFRISSGQHTAFYSISTQQQWSQ</sequence>
<dbReference type="InterPro" id="IPR002110">
    <property type="entry name" value="Ankyrin_rpt"/>
</dbReference>
<gene>
    <name evidence="7" type="ORF">LEL_07892</name>
</gene>
<dbReference type="Gene3D" id="1.25.40.20">
    <property type="entry name" value="Ankyrin repeat-containing domain"/>
    <property type="match status" value="9"/>
</dbReference>
<dbReference type="InterPro" id="IPR056884">
    <property type="entry name" value="NPHP3-like_N"/>
</dbReference>
<evidence type="ECO:0000256" key="1">
    <source>
        <dbReference type="ARBA" id="ARBA00022737"/>
    </source>
</evidence>
<feature type="repeat" description="ANK" evidence="3">
    <location>
        <begin position="1453"/>
        <end position="1474"/>
    </location>
</feature>
<dbReference type="Pfam" id="PF22939">
    <property type="entry name" value="WHD_GPIID"/>
    <property type="match status" value="1"/>
</dbReference>
<dbReference type="Pfam" id="PF12796">
    <property type="entry name" value="Ank_2"/>
    <property type="match status" value="5"/>
</dbReference>
<feature type="repeat" description="ANK" evidence="3">
    <location>
        <begin position="943"/>
        <end position="964"/>
    </location>
</feature>
<name>A0A168EW90_CORDF</name>
<evidence type="ECO:0000256" key="2">
    <source>
        <dbReference type="ARBA" id="ARBA00023043"/>
    </source>
</evidence>
<dbReference type="Proteomes" id="UP000076881">
    <property type="component" value="Unassembled WGS sequence"/>
</dbReference>
<evidence type="ECO:0000313" key="8">
    <source>
        <dbReference type="Proteomes" id="UP000076881"/>
    </source>
</evidence>
<dbReference type="Pfam" id="PF00023">
    <property type="entry name" value="Ank"/>
    <property type="match status" value="2"/>
</dbReference>
<feature type="repeat" description="ANK" evidence="3">
    <location>
        <begin position="1045"/>
        <end position="1066"/>
    </location>
</feature>
<dbReference type="Gene3D" id="3.40.50.300">
    <property type="entry name" value="P-loop containing nucleotide triphosphate hydrolases"/>
    <property type="match status" value="1"/>
</dbReference>
<dbReference type="SMART" id="SM00248">
    <property type="entry name" value="ANK"/>
    <property type="match status" value="19"/>
</dbReference>
<dbReference type="Pfam" id="PF01048">
    <property type="entry name" value="PNP_UDP_1"/>
    <property type="match status" value="1"/>
</dbReference>
<dbReference type="PROSITE" id="PS50088">
    <property type="entry name" value="ANK_REPEAT"/>
    <property type="match status" value="11"/>
</dbReference>
<feature type="repeat" description="ANK" evidence="3">
    <location>
        <begin position="1317"/>
        <end position="1338"/>
    </location>
</feature>
<dbReference type="STRING" id="1081108.A0A168EW90"/>
<comment type="caution">
    <text evidence="7">The sequence shown here is derived from an EMBL/GenBank/DDBJ whole genome shotgun (WGS) entry which is preliminary data.</text>
</comment>
<dbReference type="SUPFAM" id="SSF53167">
    <property type="entry name" value="Purine and uridine phosphorylases"/>
    <property type="match status" value="1"/>
</dbReference>
<dbReference type="GO" id="GO:0009116">
    <property type="term" value="P:nucleoside metabolic process"/>
    <property type="evidence" value="ECO:0007669"/>
    <property type="project" value="InterPro"/>
</dbReference>
<feature type="repeat" description="ANK" evidence="3">
    <location>
        <begin position="1419"/>
        <end position="1452"/>
    </location>
</feature>
<dbReference type="InterPro" id="IPR036770">
    <property type="entry name" value="Ankyrin_rpt-contain_sf"/>
</dbReference>
<feature type="domain" description="Nephrocystin 3-like N-terminal" evidence="6">
    <location>
        <begin position="398"/>
        <end position="563"/>
    </location>
</feature>
<keyword evidence="1" id="KW-0677">Repeat</keyword>
<dbReference type="SUPFAM" id="SSF48403">
    <property type="entry name" value="Ankyrin repeat"/>
    <property type="match status" value="2"/>
</dbReference>
<evidence type="ECO:0000256" key="3">
    <source>
        <dbReference type="PROSITE-ProRule" id="PRU00023"/>
    </source>
</evidence>
<feature type="repeat" description="ANK" evidence="3">
    <location>
        <begin position="1249"/>
        <end position="1282"/>
    </location>
</feature>
<dbReference type="PANTHER" id="PTHR24188:SF29">
    <property type="entry name" value="GH09064P"/>
    <property type="match status" value="1"/>
</dbReference>
<dbReference type="EMBL" id="AZHF01000006">
    <property type="protein sequence ID" value="OAA74311.1"/>
    <property type="molecule type" value="Genomic_DNA"/>
</dbReference>
<dbReference type="InterPro" id="IPR000845">
    <property type="entry name" value="Nucleoside_phosphorylase_d"/>
</dbReference>
<dbReference type="PANTHER" id="PTHR24188">
    <property type="entry name" value="ANKYRIN REPEAT PROTEIN"/>
    <property type="match status" value="1"/>
</dbReference>
<proteinExistence type="predicted"/>